<dbReference type="EMBL" id="QICL01000020">
    <property type="protein sequence ID" value="PXV62343.1"/>
    <property type="molecule type" value="Genomic_DNA"/>
</dbReference>
<reference evidence="1 2" key="1">
    <citation type="submission" date="2018-03" db="EMBL/GenBank/DDBJ databases">
        <title>Genomic Encyclopedia of Archaeal and Bacterial Type Strains, Phase II (KMG-II): from individual species to whole genera.</title>
        <authorList>
            <person name="Goeker M."/>
        </authorList>
    </citation>
    <scope>NUCLEOTIDE SEQUENCE [LARGE SCALE GENOMIC DNA]</scope>
    <source>
        <strain evidence="1 2">DSM 100214</strain>
    </source>
</reference>
<protein>
    <submittedName>
        <fullName evidence="1">Uncharacterized protein</fullName>
    </submittedName>
</protein>
<accession>A0A2V3PN87</accession>
<gene>
    <name evidence="1" type="ORF">CLV62_12031</name>
</gene>
<dbReference type="Proteomes" id="UP000247973">
    <property type="component" value="Unassembled WGS sequence"/>
</dbReference>
<sequence length="80" mass="9165">MKNNRLTFEEAYEYLYRRRKELNLVKVAPLIGIARTQLSACLNGTKDKDGKPNKLPKKHQAGVIRYVLSTQISAIFQDAE</sequence>
<proteinExistence type="predicted"/>
<comment type="caution">
    <text evidence="1">The sequence shown here is derived from an EMBL/GenBank/DDBJ whole genome shotgun (WGS) entry which is preliminary data.</text>
</comment>
<organism evidence="1 2">
    <name type="scientific">Dysgonomonas alginatilytica</name>
    <dbReference type="NCBI Taxonomy" id="1605892"/>
    <lineage>
        <taxon>Bacteria</taxon>
        <taxon>Pseudomonadati</taxon>
        <taxon>Bacteroidota</taxon>
        <taxon>Bacteroidia</taxon>
        <taxon>Bacteroidales</taxon>
        <taxon>Dysgonomonadaceae</taxon>
        <taxon>Dysgonomonas</taxon>
    </lineage>
</organism>
<name>A0A2V3PN87_9BACT</name>
<dbReference type="RefSeq" id="WP_110311480.1">
    <property type="nucleotide sequence ID" value="NZ_QICL01000020.1"/>
</dbReference>
<evidence type="ECO:0000313" key="1">
    <source>
        <dbReference type="EMBL" id="PXV62343.1"/>
    </source>
</evidence>
<dbReference type="AlphaFoldDB" id="A0A2V3PN87"/>
<keyword evidence="2" id="KW-1185">Reference proteome</keyword>
<evidence type="ECO:0000313" key="2">
    <source>
        <dbReference type="Proteomes" id="UP000247973"/>
    </source>
</evidence>